<dbReference type="GO" id="GO:0015271">
    <property type="term" value="F:outward rectifier potassium channel activity"/>
    <property type="evidence" value="ECO:0007669"/>
    <property type="project" value="TreeGrafter"/>
</dbReference>
<sequence length="727" mass="81574">MDRNNNSTAGSFSQRTETFVPLLQARGHVLNRHSAGGQRVPGAVSRISLNESQHLSTARFSARDLPFNGVCPPRGLLRGTGRLSGVPRSSSMQSFLPSQNSAERLNVYVDRHDQNTHGIDNTDDDVPPGVTFPEEPKTPKERLKLKFKMIYPHVGLVVLSAVYTVLGAAIFHHLEGPFELHIRNATATRVQILKNRVITQLWTMAKEIPHAAYIDSGLNTTMPWPPNDDGFQQWAEVANTGMNMVIKDVFIDYTKNYLTPEDIINGTGPNKWSFGASIFFSWTAITTIGYGHIVPRTLAGRISCLLYALFGIPLILVTIADIGRFLSTGIIWVHNALRRFRIGCFVRLKRCFRYCCCCVRGKRKKTKDKTTKNVDKTLSNGGTVRNENHVGGGRLMRQRLQQADNVSDAGTFEDVSEIPTQEGTSSEDTHARADEIDEFAELQQERRVSVLFILFIMLGYTAGGACLMQLWEQWSFVDAFYFCAVTVTTIGFGDIVPQNSDFLPATLTYIVIGLIITTMCIDLVGTEYIRDIHFYGRSLGRSFLTIGGKVVHLGEVFSYVAFLQKNYGLTPEQLDKLAQLPDEYLLDCMINGKQPDLNWVGGKPFIPPDIYYFKWIEHPRTLSYASERVLASMESLDLNTSRCSTARTLTPREYYQRILMHYCKQMQQAQPPPGVQQMLQHQNTAPGSGRLHQQNNLNNSLPTETLLYGNHRPSTSERTTAIFALPS</sequence>
<dbReference type="PANTHER" id="PTHR11003">
    <property type="entry name" value="POTASSIUM CHANNEL, SUBFAMILY K"/>
    <property type="match status" value="1"/>
</dbReference>
<comment type="similarity">
    <text evidence="8">Belongs to the two pore domain potassium channel (TC 1.A.1.8) family.</text>
</comment>
<gene>
    <name evidence="12" type="ORF">BXYJ_LOCUS12980</name>
</gene>
<keyword evidence="2 8" id="KW-0813">Transport</keyword>
<dbReference type="EMBL" id="CAJFDI010000005">
    <property type="protein sequence ID" value="CAD5232889.1"/>
    <property type="molecule type" value="Genomic_DNA"/>
</dbReference>
<comment type="subcellular location">
    <subcellularLocation>
        <location evidence="1">Membrane</location>
        <topology evidence="1">Multi-pass membrane protein</topology>
    </subcellularLocation>
</comment>
<protein>
    <submittedName>
        <fullName evidence="12">(pine wood nematode) hypothetical protein</fullName>
    </submittedName>
</protein>
<keyword evidence="4 10" id="KW-1133">Transmembrane helix</keyword>
<keyword evidence="7 8" id="KW-0407">Ion channel</keyword>
<name>A0A7I8X8X5_BURXY</name>
<dbReference type="EMBL" id="CAJFCV020000005">
    <property type="protein sequence ID" value="CAG9126007.1"/>
    <property type="molecule type" value="Genomic_DNA"/>
</dbReference>
<evidence type="ECO:0000259" key="11">
    <source>
        <dbReference type="Pfam" id="PF07885"/>
    </source>
</evidence>
<evidence type="ECO:0000256" key="6">
    <source>
        <dbReference type="ARBA" id="ARBA00023136"/>
    </source>
</evidence>
<reference evidence="12" key="1">
    <citation type="submission" date="2020-09" db="EMBL/GenBank/DDBJ databases">
        <authorList>
            <person name="Kikuchi T."/>
        </authorList>
    </citation>
    <scope>NUCLEOTIDE SEQUENCE</scope>
    <source>
        <strain evidence="12">Ka4C1</strain>
    </source>
</reference>
<proteinExistence type="inferred from homology"/>
<dbReference type="OrthoDB" id="297496at2759"/>
<feature type="transmembrane region" description="Helical" evidence="10">
    <location>
        <begin position="448"/>
        <end position="467"/>
    </location>
</feature>
<feature type="transmembrane region" description="Helical" evidence="10">
    <location>
        <begin position="150"/>
        <end position="171"/>
    </location>
</feature>
<evidence type="ECO:0000256" key="1">
    <source>
        <dbReference type="ARBA" id="ARBA00004141"/>
    </source>
</evidence>
<evidence type="ECO:0000256" key="8">
    <source>
        <dbReference type="RuleBase" id="RU003857"/>
    </source>
</evidence>
<feature type="transmembrane region" description="Helical" evidence="10">
    <location>
        <begin position="502"/>
        <end position="524"/>
    </location>
</feature>
<keyword evidence="13" id="KW-1185">Reference proteome</keyword>
<feature type="transmembrane region" description="Helical" evidence="10">
    <location>
        <begin position="479"/>
        <end position="496"/>
    </location>
</feature>
<dbReference type="InterPro" id="IPR013099">
    <property type="entry name" value="K_chnl_dom"/>
</dbReference>
<dbReference type="AlphaFoldDB" id="A0A7I8X8X5"/>
<evidence type="ECO:0000256" key="9">
    <source>
        <dbReference type="SAM" id="MobiDB-lite"/>
    </source>
</evidence>
<dbReference type="Gene3D" id="1.10.287.70">
    <property type="match status" value="1"/>
</dbReference>
<evidence type="ECO:0000256" key="4">
    <source>
        <dbReference type="ARBA" id="ARBA00022989"/>
    </source>
</evidence>
<dbReference type="GO" id="GO:0030322">
    <property type="term" value="P:stabilization of membrane potential"/>
    <property type="evidence" value="ECO:0007669"/>
    <property type="project" value="TreeGrafter"/>
</dbReference>
<dbReference type="GO" id="GO:0022841">
    <property type="term" value="F:potassium ion leak channel activity"/>
    <property type="evidence" value="ECO:0007669"/>
    <property type="project" value="TreeGrafter"/>
</dbReference>
<dbReference type="Proteomes" id="UP000659654">
    <property type="component" value="Unassembled WGS sequence"/>
</dbReference>
<feature type="region of interest" description="Disordered" evidence="9">
    <location>
        <begin position="674"/>
        <end position="703"/>
    </location>
</feature>
<dbReference type="PANTHER" id="PTHR11003:SF107">
    <property type="entry name" value="POTASSIUM CHANNEL DOMAIN-CONTAINING PROTEIN"/>
    <property type="match status" value="1"/>
</dbReference>
<evidence type="ECO:0000313" key="13">
    <source>
        <dbReference type="Proteomes" id="UP000659654"/>
    </source>
</evidence>
<feature type="compositionally biased region" description="Polar residues" evidence="9">
    <location>
        <begin position="677"/>
        <end position="703"/>
    </location>
</feature>
<dbReference type="Pfam" id="PF07885">
    <property type="entry name" value="Ion_trans_2"/>
    <property type="match status" value="2"/>
</dbReference>
<dbReference type="InterPro" id="IPR003280">
    <property type="entry name" value="2pore_dom_K_chnl"/>
</dbReference>
<feature type="transmembrane region" description="Helical" evidence="10">
    <location>
        <begin position="305"/>
        <end position="333"/>
    </location>
</feature>
<dbReference type="GO" id="GO:0005886">
    <property type="term" value="C:plasma membrane"/>
    <property type="evidence" value="ECO:0007669"/>
    <property type="project" value="TreeGrafter"/>
</dbReference>
<evidence type="ECO:0000313" key="12">
    <source>
        <dbReference type="EMBL" id="CAD5232889.1"/>
    </source>
</evidence>
<organism evidence="12 13">
    <name type="scientific">Bursaphelenchus xylophilus</name>
    <name type="common">Pinewood nematode worm</name>
    <name type="synonym">Aphelenchoides xylophilus</name>
    <dbReference type="NCBI Taxonomy" id="6326"/>
    <lineage>
        <taxon>Eukaryota</taxon>
        <taxon>Metazoa</taxon>
        <taxon>Ecdysozoa</taxon>
        <taxon>Nematoda</taxon>
        <taxon>Chromadorea</taxon>
        <taxon>Rhabditida</taxon>
        <taxon>Tylenchina</taxon>
        <taxon>Tylenchomorpha</taxon>
        <taxon>Aphelenchoidea</taxon>
        <taxon>Aphelenchoididae</taxon>
        <taxon>Bursaphelenchus</taxon>
    </lineage>
</organism>
<feature type="transmembrane region" description="Helical" evidence="10">
    <location>
        <begin position="272"/>
        <end position="293"/>
    </location>
</feature>
<evidence type="ECO:0000256" key="10">
    <source>
        <dbReference type="SAM" id="Phobius"/>
    </source>
</evidence>
<dbReference type="Proteomes" id="UP000582659">
    <property type="component" value="Unassembled WGS sequence"/>
</dbReference>
<keyword evidence="6 10" id="KW-0472">Membrane</keyword>
<comment type="caution">
    <text evidence="12">The sequence shown here is derived from an EMBL/GenBank/DDBJ whole genome shotgun (WGS) entry which is preliminary data.</text>
</comment>
<accession>A0A7I8X8X5</accession>
<dbReference type="PRINTS" id="PR01333">
    <property type="entry name" value="2POREKCHANEL"/>
</dbReference>
<keyword evidence="5 8" id="KW-0406">Ion transport</keyword>
<keyword evidence="3 8" id="KW-0812">Transmembrane</keyword>
<feature type="domain" description="Potassium channel" evidence="11">
    <location>
        <begin position="454"/>
        <end position="526"/>
    </location>
</feature>
<feature type="domain" description="Potassium channel" evidence="11">
    <location>
        <begin position="266"/>
        <end position="327"/>
    </location>
</feature>
<evidence type="ECO:0000256" key="3">
    <source>
        <dbReference type="ARBA" id="ARBA00022692"/>
    </source>
</evidence>
<dbReference type="SUPFAM" id="SSF81324">
    <property type="entry name" value="Voltage-gated potassium channels"/>
    <property type="match status" value="2"/>
</dbReference>
<evidence type="ECO:0000256" key="5">
    <source>
        <dbReference type="ARBA" id="ARBA00023065"/>
    </source>
</evidence>
<evidence type="ECO:0000256" key="2">
    <source>
        <dbReference type="ARBA" id="ARBA00022448"/>
    </source>
</evidence>
<evidence type="ECO:0000256" key="7">
    <source>
        <dbReference type="ARBA" id="ARBA00023303"/>
    </source>
</evidence>